<evidence type="ECO:0000313" key="2">
    <source>
        <dbReference type="WBParaSite" id="ES5_v2.g22518.t1"/>
    </source>
</evidence>
<protein>
    <submittedName>
        <fullName evidence="2">Potassium channel domain-containing protein</fullName>
    </submittedName>
</protein>
<dbReference type="WBParaSite" id="ES5_v2.g22518.t1">
    <property type="protein sequence ID" value="ES5_v2.g22518.t1"/>
    <property type="gene ID" value="ES5_v2.g22518"/>
</dbReference>
<evidence type="ECO:0000313" key="1">
    <source>
        <dbReference type="Proteomes" id="UP000887579"/>
    </source>
</evidence>
<organism evidence="1 2">
    <name type="scientific">Panagrolaimus sp. ES5</name>
    <dbReference type="NCBI Taxonomy" id="591445"/>
    <lineage>
        <taxon>Eukaryota</taxon>
        <taxon>Metazoa</taxon>
        <taxon>Ecdysozoa</taxon>
        <taxon>Nematoda</taxon>
        <taxon>Chromadorea</taxon>
        <taxon>Rhabditida</taxon>
        <taxon>Tylenchina</taxon>
        <taxon>Panagrolaimomorpha</taxon>
        <taxon>Panagrolaimoidea</taxon>
        <taxon>Panagrolaimidae</taxon>
        <taxon>Panagrolaimus</taxon>
    </lineage>
</organism>
<name>A0AC34FYR1_9BILA</name>
<sequence length="540" mass="61361">MESKKNGVEKNAVPLETDFEKRQRIVENYLKNRSNCIVLKIDTGLIEDDLSPFGFHFEFDKSKYGKRIKEIRRKKFTRWFHWIALYHHKFGIRHLLLVGLIILYTIGGGLLFYEIEKDNETIVLDSIVSELRTQIANLTKESISIAESNISESLKYEEISVLIEDYYKSMLNSESKFVGSALHKHENLDLRRTWSFTSGIFYSMTLFTTIGYGTIACGTILGQALSVLYSAIGIPLMLVVLGDIGNLLLRFVTVTYVFFYLKIRKCCFKNSKVEHEEEFQLPITIAILVIIIYILICAAIVHYFDYKEGVYEGLPMWECIYFSSISFMTIGLGDVMPNNIHYSPFLATMFLFGLAMVGMINSTFYSKIETSFFGFIDIIEKGLERIHRERQTHGYVTFLQLSNLFKIAALTVPNIGYMGYDVEYDSKGRRSIGIQQLSNLFKIAALTVPNIGYMGYDVEYDSKGRRSIGIQVGGAKAETAVVPAPKPISQLLGRIHSERIPSRKASLPKRIRAPTLGAFGYFGDGYVVKVTNSSKNNLNV</sequence>
<accession>A0AC34FYR1</accession>
<proteinExistence type="predicted"/>
<dbReference type="Proteomes" id="UP000887579">
    <property type="component" value="Unplaced"/>
</dbReference>
<reference evidence="2" key="1">
    <citation type="submission" date="2022-11" db="UniProtKB">
        <authorList>
            <consortium name="WormBaseParasite"/>
        </authorList>
    </citation>
    <scope>IDENTIFICATION</scope>
</reference>